<gene>
    <name evidence="3" type="ORF">TrVE_jg14290</name>
</gene>
<dbReference type="EMBL" id="BRXX01000242">
    <property type="protein sequence ID" value="GMI00031.1"/>
    <property type="molecule type" value="Genomic_DNA"/>
</dbReference>
<evidence type="ECO:0000259" key="2">
    <source>
        <dbReference type="Pfam" id="PF12680"/>
    </source>
</evidence>
<dbReference type="InterPro" id="IPR037401">
    <property type="entry name" value="SnoaL-like"/>
</dbReference>
<name>A0A9W7C8J7_9STRA</name>
<dbReference type="Pfam" id="PF12680">
    <property type="entry name" value="SnoaL_2"/>
    <property type="match status" value="1"/>
</dbReference>
<sequence>MCMCCTVRSFSFNTLPLKRREGVILRPKALGSQLAGRMTSSLGLSSFDDPNRESSDSHELDLSTVDAAAEVVKSYFAYWNVRDMSSATSLFAPDCSYEDTQYSTPFVGRPALKSHLLKVASALPPTFTFVVDDISSSPSLHSKSLTSVGVQWHVENGGSPLPFTRGCSMYTVNSSNKISSGFDVPEPAPIKQGNVGLTLLSFASKIINKPARTLPLILTGLYTYVVFFSPYIPGATITELEPRTWNEVINLSLNFFLVAPVLGLPFSPVVHPGLEGIFNLLLSWAAMFSGFITEGIYESCEGDREGDEIGFNGEGDEIGFTAFAKVLVGMQFLTSAFFLPYLALREEYRGGVLEEASVPRVYKLIGENKIVPAMLTSVGSFSIYWFLFGRPEFGGFQERLESLGALLSIDRVGSSFLVDLVVFGVFQGWLVDDDVSRRNGDKNDFGVAAAKFVPFFGLAFYFLTRPPLPTKNNEKA</sequence>
<feature type="domain" description="SnoaL-like" evidence="2">
    <location>
        <begin position="72"/>
        <end position="178"/>
    </location>
</feature>
<dbReference type="PANTHER" id="PTHR36367:SF2">
    <property type="entry name" value="TRANSMEMBRANE PROTEIN"/>
    <property type="match status" value="1"/>
</dbReference>
<comment type="caution">
    <text evidence="3">The sequence shown here is derived from an EMBL/GenBank/DDBJ whole genome shotgun (WGS) entry which is preliminary data.</text>
</comment>
<dbReference type="PANTHER" id="PTHR36367">
    <property type="entry name" value="TRANSMEMBRANE PROTEIN"/>
    <property type="match status" value="1"/>
</dbReference>
<keyword evidence="4" id="KW-1185">Reference proteome</keyword>
<feature type="transmembrane region" description="Helical" evidence="1">
    <location>
        <begin position="252"/>
        <end position="270"/>
    </location>
</feature>
<dbReference type="CDD" id="cd00531">
    <property type="entry name" value="NTF2_like"/>
    <property type="match status" value="1"/>
</dbReference>
<feature type="transmembrane region" description="Helical" evidence="1">
    <location>
        <begin position="370"/>
        <end position="388"/>
    </location>
</feature>
<feature type="transmembrane region" description="Helical" evidence="1">
    <location>
        <begin position="214"/>
        <end position="232"/>
    </location>
</feature>
<dbReference type="Proteomes" id="UP001165160">
    <property type="component" value="Unassembled WGS sequence"/>
</dbReference>
<dbReference type="SUPFAM" id="SSF54427">
    <property type="entry name" value="NTF2-like"/>
    <property type="match status" value="1"/>
</dbReference>
<feature type="transmembrane region" description="Helical" evidence="1">
    <location>
        <begin position="443"/>
        <end position="463"/>
    </location>
</feature>
<dbReference type="InterPro" id="IPR032710">
    <property type="entry name" value="NTF2-like_dom_sf"/>
</dbReference>
<keyword evidence="1" id="KW-1133">Transmembrane helix</keyword>
<evidence type="ECO:0000313" key="3">
    <source>
        <dbReference type="EMBL" id="GMI00031.1"/>
    </source>
</evidence>
<accession>A0A9W7C8J7</accession>
<evidence type="ECO:0000256" key="1">
    <source>
        <dbReference type="SAM" id="Phobius"/>
    </source>
</evidence>
<evidence type="ECO:0000313" key="4">
    <source>
        <dbReference type="Proteomes" id="UP001165160"/>
    </source>
</evidence>
<dbReference type="AlphaFoldDB" id="A0A9W7C8J7"/>
<feature type="transmembrane region" description="Helical" evidence="1">
    <location>
        <begin position="408"/>
        <end position="431"/>
    </location>
</feature>
<organism evidence="3 4">
    <name type="scientific">Triparma verrucosa</name>
    <dbReference type="NCBI Taxonomy" id="1606542"/>
    <lineage>
        <taxon>Eukaryota</taxon>
        <taxon>Sar</taxon>
        <taxon>Stramenopiles</taxon>
        <taxon>Ochrophyta</taxon>
        <taxon>Bolidophyceae</taxon>
        <taxon>Parmales</taxon>
        <taxon>Triparmaceae</taxon>
        <taxon>Triparma</taxon>
    </lineage>
</organism>
<feature type="transmembrane region" description="Helical" evidence="1">
    <location>
        <begin position="322"/>
        <end position="344"/>
    </location>
</feature>
<proteinExistence type="predicted"/>
<protein>
    <recommendedName>
        <fullName evidence="2">SnoaL-like domain-containing protein</fullName>
    </recommendedName>
</protein>
<dbReference type="Gene3D" id="3.10.450.50">
    <property type="match status" value="1"/>
</dbReference>
<reference evidence="4" key="1">
    <citation type="journal article" date="2023" name="Commun. Biol.">
        <title>Genome analysis of Parmales, the sister group of diatoms, reveals the evolutionary specialization of diatoms from phago-mixotrophs to photoautotrophs.</title>
        <authorList>
            <person name="Ban H."/>
            <person name="Sato S."/>
            <person name="Yoshikawa S."/>
            <person name="Yamada K."/>
            <person name="Nakamura Y."/>
            <person name="Ichinomiya M."/>
            <person name="Sato N."/>
            <person name="Blanc-Mathieu R."/>
            <person name="Endo H."/>
            <person name="Kuwata A."/>
            <person name="Ogata H."/>
        </authorList>
    </citation>
    <scope>NUCLEOTIDE SEQUENCE [LARGE SCALE GENOMIC DNA]</scope>
    <source>
        <strain evidence="4">NIES 3699</strain>
    </source>
</reference>
<keyword evidence="1" id="KW-0812">Transmembrane</keyword>
<keyword evidence="1" id="KW-0472">Membrane</keyword>